<dbReference type="GeneID" id="68101888"/>
<dbReference type="RefSeq" id="XP_044554751.1">
    <property type="nucleotide sequence ID" value="XM_044699621.1"/>
</dbReference>
<proteinExistence type="predicted"/>
<organism evidence="1 2">
    <name type="scientific">Naegleria lovaniensis</name>
    <name type="common">Amoeba</name>
    <dbReference type="NCBI Taxonomy" id="51637"/>
    <lineage>
        <taxon>Eukaryota</taxon>
        <taxon>Discoba</taxon>
        <taxon>Heterolobosea</taxon>
        <taxon>Tetramitia</taxon>
        <taxon>Eutetramitia</taxon>
        <taxon>Vahlkampfiidae</taxon>
        <taxon>Naegleria</taxon>
    </lineage>
</organism>
<keyword evidence="2" id="KW-1185">Reference proteome</keyword>
<dbReference type="EMBL" id="PYSW02000003">
    <property type="protein sequence ID" value="KAG2392857.1"/>
    <property type="molecule type" value="Genomic_DNA"/>
</dbReference>
<name>A0AA88KR21_NAELO</name>
<accession>A0AA88KR21</accession>
<dbReference type="AlphaFoldDB" id="A0AA88KR21"/>
<evidence type="ECO:0000313" key="1">
    <source>
        <dbReference type="EMBL" id="KAG2392857.1"/>
    </source>
</evidence>
<protein>
    <submittedName>
        <fullName evidence="1">Uncharacterized protein</fullName>
    </submittedName>
</protein>
<sequence length="95" mass="11203">MVSEFKFESIQQLHEMKWKKDEKKLNELKQQIEKYGALDLSVGAVVSNTLQERSNEWFYDESMTTVSIHNTAVKIVKIRGDFDDHFVFNNTKMDN</sequence>
<gene>
    <name evidence="1" type="ORF">C9374_009434</name>
</gene>
<dbReference type="Proteomes" id="UP000816034">
    <property type="component" value="Unassembled WGS sequence"/>
</dbReference>
<evidence type="ECO:0000313" key="2">
    <source>
        <dbReference type="Proteomes" id="UP000816034"/>
    </source>
</evidence>
<comment type="caution">
    <text evidence="1">The sequence shown here is derived from an EMBL/GenBank/DDBJ whole genome shotgun (WGS) entry which is preliminary data.</text>
</comment>
<reference evidence="1 2" key="1">
    <citation type="journal article" date="2018" name="BMC Genomics">
        <title>The genome of Naegleria lovaniensis, the basis for a comparative approach to unravel pathogenicity factors of the human pathogenic amoeba N. fowleri.</title>
        <authorList>
            <person name="Liechti N."/>
            <person name="Schurch N."/>
            <person name="Bruggmann R."/>
            <person name="Wittwer M."/>
        </authorList>
    </citation>
    <scope>NUCLEOTIDE SEQUENCE [LARGE SCALE GENOMIC DNA]</scope>
    <source>
        <strain evidence="1 2">ATCC 30569</strain>
    </source>
</reference>